<evidence type="ECO:0000313" key="4">
    <source>
        <dbReference type="EMBL" id="TBW55158.1"/>
    </source>
</evidence>
<evidence type="ECO:0000259" key="3">
    <source>
        <dbReference type="Pfam" id="PF10017"/>
    </source>
</evidence>
<protein>
    <submittedName>
        <fullName evidence="4">L-histidine N(Alpha)-methyltransferase</fullName>
        <ecNumber evidence="4">2.1.1.44</ecNumber>
    </submittedName>
</protein>
<evidence type="ECO:0000256" key="2">
    <source>
        <dbReference type="ARBA" id="ARBA00022679"/>
    </source>
</evidence>
<dbReference type="Proteomes" id="UP000313645">
    <property type="component" value="Unassembled WGS sequence"/>
</dbReference>
<dbReference type="PANTHER" id="PTHR43397:SF1">
    <property type="entry name" value="ERGOTHIONEINE BIOSYNTHESIS PROTEIN 1"/>
    <property type="match status" value="1"/>
</dbReference>
<dbReference type="EMBL" id="SJDL01000017">
    <property type="protein sequence ID" value="TBW55158.1"/>
    <property type="molecule type" value="Genomic_DNA"/>
</dbReference>
<dbReference type="RefSeq" id="WP_131482114.1">
    <property type="nucleotide sequence ID" value="NZ_SJDL01000017.1"/>
</dbReference>
<feature type="domain" description="Histidine-specific methyltransferase SAM-dependent" evidence="3">
    <location>
        <begin position="26"/>
        <end position="323"/>
    </location>
</feature>
<dbReference type="InterPro" id="IPR019257">
    <property type="entry name" value="MeTrfase_dom"/>
</dbReference>
<gene>
    <name evidence="4" type="primary">egtD</name>
    <name evidence="4" type="ORF">EZI54_11925</name>
</gene>
<evidence type="ECO:0000313" key="5">
    <source>
        <dbReference type="Proteomes" id="UP000313645"/>
    </source>
</evidence>
<keyword evidence="1 4" id="KW-0489">Methyltransferase</keyword>
<keyword evidence="2 4" id="KW-0808">Transferase</keyword>
<name>A0ABY1ZMB6_9GAMM</name>
<proteinExistence type="predicted"/>
<dbReference type="InterPro" id="IPR035094">
    <property type="entry name" value="EgtD"/>
</dbReference>
<dbReference type="InterPro" id="IPR017804">
    <property type="entry name" value="MeTrfase_EgtD-like"/>
</dbReference>
<accession>A0ABY1ZMB6</accession>
<dbReference type="EC" id="2.1.1.44" evidence="4"/>
<dbReference type="NCBIfam" id="TIGR03438">
    <property type="entry name" value="egtD_ergothio"/>
    <property type="match status" value="1"/>
</dbReference>
<dbReference type="SUPFAM" id="SSF53335">
    <property type="entry name" value="S-adenosyl-L-methionine-dependent methyltransferases"/>
    <property type="match status" value="1"/>
</dbReference>
<dbReference type="PANTHER" id="PTHR43397">
    <property type="entry name" value="ERGOTHIONEINE BIOSYNTHESIS PROTEIN 1"/>
    <property type="match status" value="1"/>
</dbReference>
<dbReference type="GO" id="GO:0032259">
    <property type="term" value="P:methylation"/>
    <property type="evidence" value="ECO:0007669"/>
    <property type="project" value="UniProtKB-KW"/>
</dbReference>
<keyword evidence="5" id="KW-1185">Reference proteome</keyword>
<dbReference type="GO" id="GO:0052706">
    <property type="term" value="F:L-histidine N(alpha)-methyltransferase activity"/>
    <property type="evidence" value="ECO:0007669"/>
    <property type="project" value="UniProtKB-EC"/>
</dbReference>
<evidence type="ECO:0000256" key="1">
    <source>
        <dbReference type="ARBA" id="ARBA00022603"/>
    </source>
</evidence>
<dbReference type="Gene3D" id="3.40.50.150">
    <property type="entry name" value="Vaccinia Virus protein VP39"/>
    <property type="match status" value="1"/>
</dbReference>
<sequence>MPNTATAIAPQVTYTNMHPPRHDLVAEVLDGLSQRQKTLSPKFFYDEQGSRLFESITEQPEYYPTRSERMVLRNKAGEIADHLGPDATLIEPGCGSCEKVRLLLDALQPAHYLAMDISADFLLKSAGAVAGAFPDLDVQAVCADFSQLDQLVVPDSPGRRVVFFPGSTLGNFSPSMARHFLRSVRDLVGADGGLLIGVDRHKDTDVLDAAYNDQAGVTAAFNLNALTHLNRILPADFDTDRFSHRAFYNTDARRIEMHLRSDCDQTVQCAGRPIAFREGETIHSENSYKYTFDQFDRLATAAGFQVESEWSDAQSLFSVYFCRIAPS</sequence>
<dbReference type="Pfam" id="PF10017">
    <property type="entry name" value="Methyltransf_33"/>
    <property type="match status" value="1"/>
</dbReference>
<dbReference type="PIRSF" id="PIRSF018005">
    <property type="entry name" value="UCP018005"/>
    <property type="match status" value="1"/>
</dbReference>
<reference evidence="4 5" key="1">
    <citation type="submission" date="2019-02" db="EMBL/GenBank/DDBJ databases">
        <title>Marinobacter halodurans sp. nov., a marine bacterium isolated from sea tidal flat.</title>
        <authorList>
            <person name="Yoo Y."/>
            <person name="Lee D.W."/>
            <person name="Kim B.S."/>
            <person name="Kim J.-J."/>
        </authorList>
    </citation>
    <scope>NUCLEOTIDE SEQUENCE [LARGE SCALE GENOMIC DNA]</scope>
    <source>
        <strain evidence="4 5">YJ-S3-2</strain>
    </source>
</reference>
<dbReference type="InterPro" id="IPR029063">
    <property type="entry name" value="SAM-dependent_MTases_sf"/>
</dbReference>
<dbReference type="InterPro" id="IPR051128">
    <property type="entry name" value="EgtD_Methyltrsf_superfamily"/>
</dbReference>
<comment type="caution">
    <text evidence="4">The sequence shown here is derived from an EMBL/GenBank/DDBJ whole genome shotgun (WGS) entry which is preliminary data.</text>
</comment>
<organism evidence="4 5">
    <name type="scientific">Marinobacter halodurans</name>
    <dbReference type="NCBI Taxonomy" id="2528979"/>
    <lineage>
        <taxon>Bacteria</taxon>
        <taxon>Pseudomonadati</taxon>
        <taxon>Pseudomonadota</taxon>
        <taxon>Gammaproteobacteria</taxon>
        <taxon>Pseudomonadales</taxon>
        <taxon>Marinobacteraceae</taxon>
        <taxon>Marinobacter</taxon>
    </lineage>
</organism>